<dbReference type="InterPro" id="IPR014327">
    <property type="entry name" value="RNA_pol_sigma70_bacteroid"/>
</dbReference>
<evidence type="ECO:0000256" key="2">
    <source>
        <dbReference type="ARBA" id="ARBA00023015"/>
    </source>
</evidence>
<evidence type="ECO:0000259" key="6">
    <source>
        <dbReference type="Pfam" id="PF08281"/>
    </source>
</evidence>
<dbReference type="Pfam" id="PF08281">
    <property type="entry name" value="Sigma70_r4_2"/>
    <property type="match status" value="1"/>
</dbReference>
<dbReference type="InterPro" id="IPR013324">
    <property type="entry name" value="RNA_pol_sigma_r3/r4-like"/>
</dbReference>
<dbReference type="InterPro" id="IPR036388">
    <property type="entry name" value="WH-like_DNA-bd_sf"/>
</dbReference>
<evidence type="ECO:0000256" key="3">
    <source>
        <dbReference type="ARBA" id="ARBA00023082"/>
    </source>
</evidence>
<dbReference type="Pfam" id="PF04542">
    <property type="entry name" value="Sigma70_r2"/>
    <property type="match status" value="1"/>
</dbReference>
<organism evidence="7 8">
    <name type="scientific">Sphingobacterium faecale</name>
    <dbReference type="NCBI Taxonomy" id="2803775"/>
    <lineage>
        <taxon>Bacteria</taxon>
        <taxon>Pseudomonadati</taxon>
        <taxon>Bacteroidota</taxon>
        <taxon>Sphingobacteriia</taxon>
        <taxon>Sphingobacteriales</taxon>
        <taxon>Sphingobacteriaceae</taxon>
        <taxon>Sphingobacterium</taxon>
    </lineage>
</organism>
<dbReference type="SUPFAM" id="SSF88659">
    <property type="entry name" value="Sigma3 and sigma4 domains of RNA polymerase sigma factors"/>
    <property type="match status" value="1"/>
</dbReference>
<keyword evidence="8" id="KW-1185">Reference proteome</keyword>
<dbReference type="InterPro" id="IPR013325">
    <property type="entry name" value="RNA_pol_sigma_r2"/>
</dbReference>
<evidence type="ECO:0000313" key="8">
    <source>
        <dbReference type="Proteomes" id="UP000625283"/>
    </source>
</evidence>
<evidence type="ECO:0000256" key="1">
    <source>
        <dbReference type="ARBA" id="ARBA00010641"/>
    </source>
</evidence>
<dbReference type="Gene3D" id="1.10.1740.10">
    <property type="match status" value="1"/>
</dbReference>
<dbReference type="SUPFAM" id="SSF88946">
    <property type="entry name" value="Sigma2 domain of RNA polymerase sigma factors"/>
    <property type="match status" value="1"/>
</dbReference>
<dbReference type="PANTHER" id="PTHR43133">
    <property type="entry name" value="RNA POLYMERASE ECF-TYPE SIGMA FACTO"/>
    <property type="match status" value="1"/>
</dbReference>
<feature type="domain" description="RNA polymerase sigma-70 region 2" evidence="5">
    <location>
        <begin position="28"/>
        <end position="92"/>
    </location>
</feature>
<proteinExistence type="inferred from homology"/>
<reference evidence="7 8" key="1">
    <citation type="submission" date="2021-01" db="EMBL/GenBank/DDBJ databases">
        <title>C459-1 draft genome sequence.</title>
        <authorList>
            <person name="Zhang X.-F."/>
        </authorList>
    </citation>
    <scope>NUCLEOTIDE SEQUENCE [LARGE SCALE GENOMIC DNA]</scope>
    <source>
        <strain evidence="8">C459-1</strain>
    </source>
</reference>
<dbReference type="CDD" id="cd06171">
    <property type="entry name" value="Sigma70_r4"/>
    <property type="match status" value="1"/>
</dbReference>
<dbReference type="InterPro" id="IPR039425">
    <property type="entry name" value="RNA_pol_sigma-70-like"/>
</dbReference>
<keyword evidence="4" id="KW-0804">Transcription</keyword>
<dbReference type="InterPro" id="IPR013249">
    <property type="entry name" value="RNA_pol_sigma70_r4_t2"/>
</dbReference>
<evidence type="ECO:0000259" key="5">
    <source>
        <dbReference type="Pfam" id="PF04542"/>
    </source>
</evidence>
<comment type="similarity">
    <text evidence="1">Belongs to the sigma-70 factor family. ECF subfamily.</text>
</comment>
<feature type="domain" description="RNA polymerase sigma factor 70 region 4 type 2" evidence="6">
    <location>
        <begin position="124"/>
        <end position="174"/>
    </location>
</feature>
<keyword evidence="3" id="KW-0731">Sigma factor</keyword>
<dbReference type="InterPro" id="IPR007627">
    <property type="entry name" value="RNA_pol_sigma70_r2"/>
</dbReference>
<evidence type="ECO:0000256" key="4">
    <source>
        <dbReference type="ARBA" id="ARBA00023163"/>
    </source>
</evidence>
<protein>
    <submittedName>
        <fullName evidence="7">RNA polymerase sigma-70 factor</fullName>
    </submittedName>
</protein>
<dbReference type="InterPro" id="IPR014284">
    <property type="entry name" value="RNA_pol_sigma-70_dom"/>
</dbReference>
<dbReference type="EMBL" id="JAERTY010000011">
    <property type="protein sequence ID" value="MBL1410837.1"/>
    <property type="molecule type" value="Genomic_DNA"/>
</dbReference>
<dbReference type="PANTHER" id="PTHR43133:SF46">
    <property type="entry name" value="RNA POLYMERASE SIGMA-70 FACTOR ECF SUBFAMILY"/>
    <property type="match status" value="1"/>
</dbReference>
<dbReference type="Proteomes" id="UP000625283">
    <property type="component" value="Unassembled WGS sequence"/>
</dbReference>
<dbReference type="RefSeq" id="WP_202104534.1">
    <property type="nucleotide sequence ID" value="NZ_JAERTY010000011.1"/>
</dbReference>
<dbReference type="Gene3D" id="1.10.10.10">
    <property type="entry name" value="Winged helix-like DNA-binding domain superfamily/Winged helix DNA-binding domain"/>
    <property type="match status" value="1"/>
</dbReference>
<dbReference type="NCBIfam" id="TIGR02937">
    <property type="entry name" value="sigma70-ECF"/>
    <property type="match status" value="1"/>
</dbReference>
<keyword evidence="2" id="KW-0805">Transcription regulation</keyword>
<comment type="caution">
    <text evidence="7">The sequence shown here is derived from an EMBL/GenBank/DDBJ whole genome shotgun (WGS) entry which is preliminary data.</text>
</comment>
<dbReference type="NCBIfam" id="TIGR02985">
    <property type="entry name" value="Sig70_bacteroi1"/>
    <property type="match status" value="1"/>
</dbReference>
<accession>A0ABS1R7Z1</accession>
<gene>
    <name evidence="7" type="ORF">JKG61_18920</name>
</gene>
<name>A0ABS1R7Z1_9SPHI</name>
<sequence>MISFDEQDDELLCRYLYQGNREAFTAIYNKYWQLLFIHAYKMLSDQSEAMDVVQEVFFRIWNNATRLPINSQLKAYLYAAVRHAILKQIEKSKLNKKFASHIQQASTENKEQADRSLLFKEFQQRIDASIQSLPPRMREIFQLSRNEGLSHKEIALLLDITEHTVKTTIHRALLLLKTKLPSFLYILLV</sequence>
<evidence type="ECO:0000313" key="7">
    <source>
        <dbReference type="EMBL" id="MBL1410837.1"/>
    </source>
</evidence>